<keyword evidence="4 11" id="KW-0479">Metal-binding</keyword>
<dbReference type="SUPFAM" id="SSF50447">
    <property type="entry name" value="Translation proteins"/>
    <property type="match status" value="1"/>
</dbReference>
<dbReference type="InterPro" id="IPR002318">
    <property type="entry name" value="Ala-tRNA-lgiase_IIc"/>
</dbReference>
<evidence type="ECO:0000256" key="8">
    <source>
        <dbReference type="ARBA" id="ARBA00022884"/>
    </source>
</evidence>
<evidence type="ECO:0000256" key="4">
    <source>
        <dbReference type="ARBA" id="ARBA00022723"/>
    </source>
</evidence>
<keyword evidence="3 11" id="KW-0436">Ligase</keyword>
<dbReference type="InterPro" id="IPR003156">
    <property type="entry name" value="DHHA1_dom"/>
</dbReference>
<feature type="binding site" evidence="11">
    <location>
        <position position="568"/>
    </location>
    <ligand>
        <name>Zn(2+)</name>
        <dbReference type="ChEBI" id="CHEBI:29105"/>
    </ligand>
</feature>
<dbReference type="NCBIfam" id="TIGR00344">
    <property type="entry name" value="alaS"/>
    <property type="match status" value="1"/>
</dbReference>
<feature type="domain" description="Alanyl-transfer RNA synthetases family profile" evidence="12">
    <location>
        <begin position="3"/>
        <end position="709"/>
    </location>
</feature>
<dbReference type="Gene3D" id="3.30.980.10">
    <property type="entry name" value="Threonyl-trna Synthetase, Chain A, domain 2"/>
    <property type="match status" value="1"/>
</dbReference>
<dbReference type="SMART" id="SM00863">
    <property type="entry name" value="tRNA_SAD"/>
    <property type="match status" value="1"/>
</dbReference>
<organism evidence="13 14">
    <name type="scientific">Buchnera aphidicola</name>
    <name type="common">Hyadaphis tataricae</name>
    <dbReference type="NCBI Taxonomy" id="1241859"/>
    <lineage>
        <taxon>Bacteria</taxon>
        <taxon>Pseudomonadati</taxon>
        <taxon>Pseudomonadota</taxon>
        <taxon>Gammaproteobacteria</taxon>
        <taxon>Enterobacterales</taxon>
        <taxon>Erwiniaceae</taxon>
        <taxon>Buchnera</taxon>
    </lineage>
</organism>
<dbReference type="Pfam" id="PF01411">
    <property type="entry name" value="tRNA-synt_2c"/>
    <property type="match status" value="1"/>
</dbReference>
<dbReference type="RefSeq" id="WP_158356664.1">
    <property type="nucleotide sequence ID" value="NZ_CP034873.1"/>
</dbReference>
<evidence type="ECO:0000256" key="11">
    <source>
        <dbReference type="HAMAP-Rule" id="MF_00036"/>
    </source>
</evidence>
<dbReference type="Pfam" id="PF02272">
    <property type="entry name" value="DHHA1"/>
    <property type="match status" value="1"/>
</dbReference>
<dbReference type="CDD" id="cd00673">
    <property type="entry name" value="AlaRS_core"/>
    <property type="match status" value="1"/>
</dbReference>
<keyword evidence="9 11" id="KW-0648">Protein biosynthesis</keyword>
<dbReference type="InterPro" id="IPR050058">
    <property type="entry name" value="Ala-tRNA_ligase"/>
</dbReference>
<evidence type="ECO:0000256" key="10">
    <source>
        <dbReference type="ARBA" id="ARBA00023146"/>
    </source>
</evidence>
<keyword evidence="6 11" id="KW-0862">Zinc</keyword>
<evidence type="ECO:0000313" key="13">
    <source>
        <dbReference type="EMBL" id="QCI21694.1"/>
    </source>
</evidence>
<dbReference type="GO" id="GO:0008270">
    <property type="term" value="F:zinc ion binding"/>
    <property type="evidence" value="ECO:0007669"/>
    <property type="project" value="UniProtKB-UniRule"/>
</dbReference>
<dbReference type="Proteomes" id="UP000298773">
    <property type="component" value="Chromosome"/>
</dbReference>
<dbReference type="InterPro" id="IPR018163">
    <property type="entry name" value="Thr/Ala-tRNA-synth_IIc_edit"/>
</dbReference>
<keyword evidence="11" id="KW-0963">Cytoplasm</keyword>
<comment type="subunit">
    <text evidence="11">Homotetramer.</text>
</comment>
<protein>
    <recommendedName>
        <fullName evidence="11">Alanine--tRNA ligase</fullName>
        <ecNumber evidence="11">6.1.1.7</ecNumber>
    </recommendedName>
    <alternativeName>
        <fullName evidence="11">Alanyl-tRNA synthetase</fullName>
        <shortName evidence="11">AlaRS</shortName>
    </alternativeName>
</protein>
<dbReference type="InterPro" id="IPR018164">
    <property type="entry name" value="Ala-tRNA-synth_IIc_N"/>
</dbReference>
<evidence type="ECO:0000256" key="5">
    <source>
        <dbReference type="ARBA" id="ARBA00022741"/>
    </source>
</evidence>
<dbReference type="SUPFAM" id="SSF55186">
    <property type="entry name" value="ThrRS/AlaRS common domain"/>
    <property type="match status" value="1"/>
</dbReference>
<dbReference type="GO" id="GO:0005829">
    <property type="term" value="C:cytosol"/>
    <property type="evidence" value="ECO:0007669"/>
    <property type="project" value="TreeGrafter"/>
</dbReference>
<evidence type="ECO:0000256" key="9">
    <source>
        <dbReference type="ARBA" id="ARBA00022917"/>
    </source>
</evidence>
<dbReference type="GO" id="GO:0004813">
    <property type="term" value="F:alanine-tRNA ligase activity"/>
    <property type="evidence" value="ECO:0007669"/>
    <property type="project" value="UniProtKB-UniRule"/>
</dbReference>
<dbReference type="PANTHER" id="PTHR11777:SF9">
    <property type="entry name" value="ALANINE--TRNA LIGASE, CYTOPLASMIC"/>
    <property type="match status" value="1"/>
</dbReference>
<dbReference type="InterPro" id="IPR018162">
    <property type="entry name" value="Ala-tRNA-ligase_IIc_anticod-bd"/>
</dbReference>
<dbReference type="GO" id="GO:0002161">
    <property type="term" value="F:aminoacyl-tRNA deacylase activity"/>
    <property type="evidence" value="ECO:0007669"/>
    <property type="project" value="TreeGrafter"/>
</dbReference>
<dbReference type="GO" id="GO:0045892">
    <property type="term" value="P:negative regulation of DNA-templated transcription"/>
    <property type="evidence" value="ECO:0007669"/>
    <property type="project" value="TreeGrafter"/>
</dbReference>
<reference evidence="13 14" key="1">
    <citation type="submission" date="2018-12" db="EMBL/GenBank/DDBJ databases">
        <authorList>
            <person name="Chong R.A."/>
        </authorList>
    </citation>
    <scope>NUCLEOTIDE SEQUENCE [LARGE SCALE GENOMIC DNA]</scope>
    <source>
        <strain evidence="13 14">Hta</strain>
    </source>
</reference>
<dbReference type="Gene3D" id="3.30.54.20">
    <property type="match status" value="1"/>
</dbReference>
<evidence type="ECO:0000256" key="7">
    <source>
        <dbReference type="ARBA" id="ARBA00022840"/>
    </source>
</evidence>
<dbReference type="GO" id="GO:0005524">
    <property type="term" value="F:ATP binding"/>
    <property type="evidence" value="ECO:0007669"/>
    <property type="project" value="UniProtKB-UniRule"/>
</dbReference>
<accession>A0A4D6Y5P0</accession>
<evidence type="ECO:0000259" key="12">
    <source>
        <dbReference type="PROSITE" id="PS50860"/>
    </source>
</evidence>
<feature type="binding site" evidence="11">
    <location>
        <position position="666"/>
    </location>
    <ligand>
        <name>Zn(2+)</name>
        <dbReference type="ChEBI" id="CHEBI:29105"/>
    </ligand>
</feature>
<dbReference type="PANTHER" id="PTHR11777">
    <property type="entry name" value="ALANYL-TRNA SYNTHETASE"/>
    <property type="match status" value="1"/>
</dbReference>
<sequence>MHKKTNKIRQDFLTFFKEKNHVILPSSSLIPYNDSTLLFTNAGMNQFKEIFLGQKNTHHLRVATVQRCLRTGGKHNDLDNVGYTSKHHTFFEMLGNFSFGDYFKKEAIEYAWELLTSEKWFNIPKKKLWISVYEQDYESYEIWKNIIHINPEKIIKIGDKEGIKYNSDNFWKMGDTGPCGPSTEIFYDYGNENENTQSSFIENKNNRFVEIWNIVFISFNRISKNKIISLPKISVDTGMGLERIAAVLQNVSSNYDIDIFQVLIKHISTFSTTKCSNHISLKIIADHIRSAVYMIADDVLPSNEHRGYVLRRIIRRALRHGQKIGIKEHFFYKLVSTVINTMHADFHILQNKKETIQSILKKEETQFSATLKKGLKILDYEIKNTKNDTLSGKTIFYLYDTFGFPVDLTNDICREKNIKIDYQGYKILKEKQKKRSFENNQFCKNYNNDIVINDTCLFKGYKEHKTKSLVKNIAAKNKFVQEISNNDLSIIFLNITPFYSESGGQISDIGKLYNKNACFIVENTKKYGNTIGHIGRLIFGKIKIYDRLYSQIDREHRNDIQLNHSSTHLLHATLREIFGSNVYQKGSLVTNKYLRFDFSYSNSITIAQIQNIENIVNAKIRDNIPIEIKELSLEEAKKKKAMCLFDNAYSSIVRVVFIKDFSIELCGGTHTKRTGDIGFFKIISRSSVSSGIKRIEAITGQTAINFLHKKENDIHDISTLLNCDIDYIKEKITKLINTTKHLETKITTLQHQENISQIKNMMKRVIDIKGVKFLSKIFYNYEHKSMRIMLDQLKKLLKVTIVILINIINHRFTIIVGVTKNLINDINAKKIIDKFMEKTLGKGGGKKDIAEGGGKNTKKIPEILNDIEIWIGDQLKNSC</sequence>
<dbReference type="FunFam" id="3.30.930.10:FF:000004">
    <property type="entry name" value="Alanine--tRNA ligase"/>
    <property type="match status" value="1"/>
</dbReference>
<dbReference type="Gene3D" id="3.30.930.10">
    <property type="entry name" value="Bira Bifunctional Protein, Domain 2"/>
    <property type="match status" value="1"/>
</dbReference>
<dbReference type="AlphaFoldDB" id="A0A4D6Y5P0"/>
<dbReference type="HAMAP" id="MF_00036_B">
    <property type="entry name" value="Ala_tRNA_synth_B"/>
    <property type="match status" value="1"/>
</dbReference>
<evidence type="ECO:0000256" key="1">
    <source>
        <dbReference type="ARBA" id="ARBA00008226"/>
    </source>
</evidence>
<dbReference type="FunFam" id="3.30.980.10:FF:000004">
    <property type="entry name" value="Alanine--tRNA ligase, cytoplasmic"/>
    <property type="match status" value="1"/>
</dbReference>
<dbReference type="Pfam" id="PF07973">
    <property type="entry name" value="tRNA_SAD"/>
    <property type="match status" value="1"/>
</dbReference>
<keyword evidence="2 11" id="KW-0820">tRNA-binding</keyword>
<evidence type="ECO:0000256" key="3">
    <source>
        <dbReference type="ARBA" id="ARBA00022598"/>
    </source>
</evidence>
<comment type="catalytic activity">
    <reaction evidence="11">
        <text>tRNA(Ala) + L-alanine + ATP = L-alanyl-tRNA(Ala) + AMP + diphosphate</text>
        <dbReference type="Rhea" id="RHEA:12540"/>
        <dbReference type="Rhea" id="RHEA-COMP:9657"/>
        <dbReference type="Rhea" id="RHEA-COMP:9923"/>
        <dbReference type="ChEBI" id="CHEBI:30616"/>
        <dbReference type="ChEBI" id="CHEBI:33019"/>
        <dbReference type="ChEBI" id="CHEBI:57972"/>
        <dbReference type="ChEBI" id="CHEBI:78442"/>
        <dbReference type="ChEBI" id="CHEBI:78497"/>
        <dbReference type="ChEBI" id="CHEBI:456215"/>
        <dbReference type="EC" id="6.1.1.7"/>
    </reaction>
</comment>
<dbReference type="InterPro" id="IPR018165">
    <property type="entry name" value="Ala-tRNA-synth_IIc_core"/>
</dbReference>
<dbReference type="OrthoDB" id="9803884at2"/>
<keyword evidence="10 11" id="KW-0030">Aminoacyl-tRNA synthetase</keyword>
<dbReference type="SUPFAM" id="SSF101353">
    <property type="entry name" value="Putative anticodon-binding domain of alanyl-tRNA synthetase (AlaRS)"/>
    <property type="match status" value="1"/>
</dbReference>
<dbReference type="SUPFAM" id="SSF55681">
    <property type="entry name" value="Class II aaRS and biotin synthetases"/>
    <property type="match status" value="1"/>
</dbReference>
<feature type="binding site" evidence="11">
    <location>
        <position position="670"/>
    </location>
    <ligand>
        <name>Zn(2+)</name>
        <dbReference type="ChEBI" id="CHEBI:29105"/>
    </ligand>
</feature>
<dbReference type="EMBL" id="CP034873">
    <property type="protein sequence ID" value="QCI21694.1"/>
    <property type="molecule type" value="Genomic_DNA"/>
</dbReference>
<keyword evidence="5 11" id="KW-0547">Nucleotide-binding</keyword>
<gene>
    <name evidence="11 13" type="primary">alaS</name>
    <name evidence="13" type="ORF">D9V69_02005</name>
</gene>
<dbReference type="InterPro" id="IPR009000">
    <property type="entry name" value="Transl_B-barrel_sf"/>
</dbReference>
<comment type="subcellular location">
    <subcellularLocation>
        <location evidence="11">Cytoplasm</location>
    </subcellularLocation>
</comment>
<comment type="function">
    <text evidence="11">Catalyzes the attachment of alanine to tRNA(Ala) in a two-step reaction: alanine is first activated by ATP to form Ala-AMP and then transferred to the acceptor end of tRNA(Ala). Also edits incorrectly charged Ser-tRNA(Ala) and Gly-tRNA(Ala) via its editing domain.</text>
</comment>
<dbReference type="FunFam" id="3.10.310.40:FF:000001">
    <property type="entry name" value="Alanine--tRNA ligase"/>
    <property type="match status" value="1"/>
</dbReference>
<comment type="similarity">
    <text evidence="1 11">Belongs to the class-II aminoacyl-tRNA synthetase family.</text>
</comment>
<dbReference type="InterPro" id="IPR045864">
    <property type="entry name" value="aa-tRNA-synth_II/BPL/LPL"/>
</dbReference>
<name>A0A4D6Y5P0_9GAMM</name>
<keyword evidence="7 11" id="KW-0067">ATP-binding</keyword>
<dbReference type="InterPro" id="IPR012947">
    <property type="entry name" value="tRNA_SAD"/>
</dbReference>
<dbReference type="Gene3D" id="3.10.310.40">
    <property type="match status" value="1"/>
</dbReference>
<feature type="binding site" evidence="11">
    <location>
        <position position="564"/>
    </location>
    <ligand>
        <name>Zn(2+)</name>
        <dbReference type="ChEBI" id="CHEBI:29105"/>
    </ligand>
</feature>
<dbReference type="InterPro" id="IPR023033">
    <property type="entry name" value="Ala_tRNA_ligase_euk/bac"/>
</dbReference>
<evidence type="ECO:0000256" key="6">
    <source>
        <dbReference type="ARBA" id="ARBA00022833"/>
    </source>
</evidence>
<dbReference type="EC" id="6.1.1.7" evidence="11"/>
<reference evidence="13 14" key="2">
    <citation type="submission" date="2019-05" db="EMBL/GenBank/DDBJ databases">
        <title>Genome evolution of the obligate endosymbiont Buchnera aphidicola.</title>
        <authorList>
            <person name="Moran N.A."/>
        </authorList>
    </citation>
    <scope>NUCLEOTIDE SEQUENCE [LARGE SCALE GENOMIC DNA]</scope>
    <source>
        <strain evidence="13 14">Hta</strain>
    </source>
</reference>
<proteinExistence type="inferred from homology"/>
<keyword evidence="8 11" id="KW-0694">RNA-binding</keyword>
<evidence type="ECO:0000256" key="2">
    <source>
        <dbReference type="ARBA" id="ARBA00022555"/>
    </source>
</evidence>
<comment type="domain">
    <text evidence="11">Consists of three domains; the N-terminal catalytic domain, the editing domain and the C-terminal C-Ala domain. The editing domain removes incorrectly charged amino acids, while the C-Ala domain, along with tRNA(Ala), serves as a bridge to cooperatively bring together the editing and aminoacylation centers thus stimulating deacylation of misacylated tRNAs.</text>
</comment>
<evidence type="ECO:0000313" key="14">
    <source>
        <dbReference type="Proteomes" id="UP000298773"/>
    </source>
</evidence>
<dbReference type="GO" id="GO:0006419">
    <property type="term" value="P:alanyl-tRNA aminoacylation"/>
    <property type="evidence" value="ECO:0007669"/>
    <property type="project" value="UniProtKB-UniRule"/>
</dbReference>
<dbReference type="PRINTS" id="PR00980">
    <property type="entry name" value="TRNASYNTHALA"/>
</dbReference>
<comment type="cofactor">
    <cofactor evidence="11">
        <name>Zn(2+)</name>
        <dbReference type="ChEBI" id="CHEBI:29105"/>
    </cofactor>
    <text evidence="11">Binds 1 zinc ion per subunit.</text>
</comment>
<dbReference type="Gene3D" id="2.40.30.130">
    <property type="match status" value="1"/>
</dbReference>
<dbReference type="GO" id="GO:0000049">
    <property type="term" value="F:tRNA binding"/>
    <property type="evidence" value="ECO:0007669"/>
    <property type="project" value="UniProtKB-KW"/>
</dbReference>
<dbReference type="PROSITE" id="PS50860">
    <property type="entry name" value="AA_TRNA_LIGASE_II_ALA"/>
    <property type="match status" value="1"/>
</dbReference>